<feature type="domain" description="Helicase ATP-binding" evidence="11">
    <location>
        <begin position="37"/>
        <end position="198"/>
    </location>
</feature>
<dbReference type="PROSITE" id="PS51192">
    <property type="entry name" value="HELICASE_ATP_BIND_1"/>
    <property type="match status" value="1"/>
</dbReference>
<dbReference type="GO" id="GO:0008270">
    <property type="term" value="F:zinc ion binding"/>
    <property type="evidence" value="ECO:0007669"/>
    <property type="project" value="UniProtKB-KW"/>
</dbReference>
<evidence type="ECO:0000256" key="4">
    <source>
        <dbReference type="ARBA" id="ARBA00022801"/>
    </source>
</evidence>
<sequence length="999" mass="112830">MASPSSPTSSCSSAHSSAFSSSKFSDLPVMALREKIVEKILDNRVTLIVGETGCGKSSQIPQFLLEANLKPILCTQPRRFAVVAVAKMVAQARNSELGGEVGYHIGHSKHLSPRSVIVFKTAGVLLDEMRDKGMRALDYKVIVLDEVHERSVESDLVLVCVKQFLMKNNNLRVVLMSATADIARYRDYFKDLGRDERVEVLAIPVTGQKTIFQKRVSYLEEVADLLEIDSDSLSLRYCSGPSPSLSKADIKPEVHSIIHHLVLHIHEQEPDIEKSILIFLPTYYALEQQWFLLKPLSSSFKVHILHSSIDTEQALMTMKIWKSHRKVILATNIAESSESARPVWVSKSQADQRRGRTGRTCDGQIYRLVTRSFYGQLDDHEGPTIMRLSLRMQVLHICCADSKAINDPKALLQKALDPPPPDVVEDALNLLVHMQALERSPRGRYEPTFYGQLLASFSLSFDASVLVLKFGDVGMLREGILLGILMDTQPLPILRPFGDEILSSEYADSYFCGDDSGIKGKKETAFMGNLCAFQFWQRVFKDKHRVESLKQLLKFDAMKATALLPPKMEDWCCFHNLVHSSLNHVSEIYEDILHSVHRFRPKFLSTSNGLPSYYDPYEYEHTCILKCQQPNGDTDALATDDRHLEPSGETKKCFAVPFVASDHFRKNDVAKKLVTIFKQIRLQHTEDASSNQDLNVDDGYHVNEEAPVCVYFLNGFCNRGSQCTFSHSRKAQRTACKYFYSLQGCRYGESCLYAHGESTLLTSSSSSSLSSSSFCLPEDGKATAISLLKLFPTSSDGYLLLLDDTNLHFTSNLASFYEPSKIISTTCLSDTSIFDSSLASVKILWGLHHPYQTIISKEGENQIPWTEVKYVLWFPNLDSYSENLDRQKTLLQNFFEYLAIRMLGDALEEVRVILTMNNIRFSQLQVEKLCRDSFFFLTESFPFDEISFGELPDKLSTKKPMIASRPTSYVFDLHPPSDIQFGNYAVELQRSLHAVQQNM</sequence>
<dbReference type="CDD" id="cd17917">
    <property type="entry name" value="DEXHc_RHA-like"/>
    <property type="match status" value="1"/>
</dbReference>
<comment type="caution">
    <text evidence="12">The sequence shown here is derived from an EMBL/GenBank/DDBJ whole genome shotgun (WGS) entry which is preliminary data.</text>
</comment>
<dbReference type="SUPFAM" id="SSF52540">
    <property type="entry name" value="P-loop containing nucleoside triphosphate hydrolases"/>
    <property type="match status" value="1"/>
</dbReference>
<dbReference type="PANTHER" id="PTHR18934:SF221">
    <property type="entry name" value="ATP-DEPENDENT RNA HELICASE DHX34-RELATED"/>
    <property type="match status" value="1"/>
</dbReference>
<dbReference type="EMBL" id="JBEDUW010000002">
    <property type="protein sequence ID" value="KAK9945677.1"/>
    <property type="molecule type" value="Genomic_DNA"/>
</dbReference>
<feature type="domain" description="C3H1-type" evidence="10">
    <location>
        <begin position="703"/>
        <end position="730"/>
    </location>
</feature>
<dbReference type="Gene3D" id="4.10.1000.10">
    <property type="entry name" value="Zinc finger, CCCH-type"/>
    <property type="match status" value="1"/>
</dbReference>
<dbReference type="Pfam" id="PF00642">
    <property type="entry name" value="zf-CCCH"/>
    <property type="match status" value="1"/>
</dbReference>
<evidence type="ECO:0000256" key="8">
    <source>
        <dbReference type="PROSITE-ProRule" id="PRU00723"/>
    </source>
</evidence>
<evidence type="ECO:0000259" key="10">
    <source>
        <dbReference type="PROSITE" id="PS50103"/>
    </source>
</evidence>
<dbReference type="GO" id="GO:0003723">
    <property type="term" value="F:RNA binding"/>
    <property type="evidence" value="ECO:0007669"/>
    <property type="project" value="TreeGrafter"/>
</dbReference>
<comment type="catalytic activity">
    <reaction evidence="7">
        <text>ATP + H2O = ADP + phosphate + H(+)</text>
        <dbReference type="Rhea" id="RHEA:13065"/>
        <dbReference type="ChEBI" id="CHEBI:15377"/>
        <dbReference type="ChEBI" id="CHEBI:15378"/>
        <dbReference type="ChEBI" id="CHEBI:30616"/>
        <dbReference type="ChEBI" id="CHEBI:43474"/>
        <dbReference type="ChEBI" id="CHEBI:456216"/>
        <dbReference type="EC" id="3.6.4.13"/>
    </reaction>
</comment>
<evidence type="ECO:0000259" key="11">
    <source>
        <dbReference type="PROSITE" id="PS51192"/>
    </source>
</evidence>
<dbReference type="Gene3D" id="3.40.50.300">
    <property type="entry name" value="P-loop containing nucleotide triphosphate hydrolases"/>
    <property type="match status" value="3"/>
</dbReference>
<keyword evidence="2 8" id="KW-0479">Metal-binding</keyword>
<dbReference type="GO" id="GO:0005524">
    <property type="term" value="F:ATP binding"/>
    <property type="evidence" value="ECO:0007669"/>
    <property type="project" value="InterPro"/>
</dbReference>
<dbReference type="InterPro" id="IPR014001">
    <property type="entry name" value="Helicase_ATP-bd"/>
</dbReference>
<keyword evidence="5" id="KW-0067">ATP-binding</keyword>
<feature type="region of interest" description="Disordered" evidence="9">
    <location>
        <begin position="1"/>
        <end position="20"/>
    </location>
</feature>
<name>A0AAW1YCY7_RUBAR</name>
<gene>
    <name evidence="12" type="ORF">M0R45_011177</name>
</gene>
<keyword evidence="4" id="KW-0378">Hydrolase</keyword>
<dbReference type="SMART" id="SM00356">
    <property type="entry name" value="ZnF_C3H1"/>
    <property type="match status" value="2"/>
</dbReference>
<dbReference type="InterPro" id="IPR036855">
    <property type="entry name" value="Znf_CCCH_sf"/>
</dbReference>
<feature type="domain" description="C3H1-type" evidence="10">
    <location>
        <begin position="731"/>
        <end position="758"/>
    </location>
</feature>
<feature type="zinc finger region" description="C3H1-type" evidence="8">
    <location>
        <begin position="731"/>
        <end position="758"/>
    </location>
</feature>
<keyword evidence="6 8" id="KW-0862">Zinc</keyword>
<evidence type="ECO:0000256" key="9">
    <source>
        <dbReference type="SAM" id="MobiDB-lite"/>
    </source>
</evidence>
<proteinExistence type="predicted"/>
<dbReference type="PANTHER" id="PTHR18934">
    <property type="entry name" value="ATP-DEPENDENT RNA HELICASE"/>
    <property type="match status" value="1"/>
</dbReference>
<evidence type="ECO:0000256" key="1">
    <source>
        <dbReference type="ARBA" id="ARBA00012552"/>
    </source>
</evidence>
<evidence type="ECO:0000256" key="5">
    <source>
        <dbReference type="ARBA" id="ARBA00022806"/>
    </source>
</evidence>
<evidence type="ECO:0000256" key="2">
    <source>
        <dbReference type="ARBA" id="ARBA00022723"/>
    </source>
</evidence>
<keyword evidence="3 8" id="KW-0863">Zinc-finger</keyword>
<dbReference type="Proteomes" id="UP001457282">
    <property type="component" value="Unassembled WGS sequence"/>
</dbReference>
<dbReference type="SMART" id="SM00487">
    <property type="entry name" value="DEXDc"/>
    <property type="match status" value="1"/>
</dbReference>
<evidence type="ECO:0000256" key="3">
    <source>
        <dbReference type="ARBA" id="ARBA00022771"/>
    </source>
</evidence>
<evidence type="ECO:0000256" key="6">
    <source>
        <dbReference type="ARBA" id="ARBA00022833"/>
    </source>
</evidence>
<dbReference type="SUPFAM" id="SSF90229">
    <property type="entry name" value="CCCH zinc finger"/>
    <property type="match status" value="2"/>
</dbReference>
<reference evidence="12 13" key="1">
    <citation type="journal article" date="2023" name="G3 (Bethesda)">
        <title>A chromosome-length genome assembly and annotation of blackberry (Rubus argutus, cv. 'Hillquist').</title>
        <authorList>
            <person name="Bruna T."/>
            <person name="Aryal R."/>
            <person name="Dudchenko O."/>
            <person name="Sargent D.J."/>
            <person name="Mead D."/>
            <person name="Buti M."/>
            <person name="Cavallini A."/>
            <person name="Hytonen T."/>
            <person name="Andres J."/>
            <person name="Pham M."/>
            <person name="Weisz D."/>
            <person name="Mascagni F."/>
            <person name="Usai G."/>
            <person name="Natali L."/>
            <person name="Bassil N."/>
            <person name="Fernandez G.E."/>
            <person name="Lomsadze A."/>
            <person name="Armour M."/>
            <person name="Olukolu B."/>
            <person name="Poorten T."/>
            <person name="Britton C."/>
            <person name="Davik J."/>
            <person name="Ashrafi H."/>
            <person name="Aiden E.L."/>
            <person name="Borodovsky M."/>
            <person name="Worthington M."/>
        </authorList>
    </citation>
    <scope>NUCLEOTIDE SEQUENCE [LARGE SCALE GENOMIC DNA]</scope>
    <source>
        <strain evidence="12">PI 553951</strain>
    </source>
</reference>
<evidence type="ECO:0000256" key="7">
    <source>
        <dbReference type="ARBA" id="ARBA00047984"/>
    </source>
</evidence>
<evidence type="ECO:0000313" key="13">
    <source>
        <dbReference type="Proteomes" id="UP001457282"/>
    </source>
</evidence>
<keyword evidence="5" id="KW-0347">Helicase</keyword>
<dbReference type="InterPro" id="IPR000571">
    <property type="entry name" value="Znf_CCCH"/>
</dbReference>
<protein>
    <recommendedName>
        <fullName evidence="1">RNA helicase</fullName>
        <ecNumber evidence="1">3.6.4.13</ecNumber>
    </recommendedName>
</protein>
<dbReference type="PROSITE" id="PS50103">
    <property type="entry name" value="ZF_C3H1"/>
    <property type="match status" value="2"/>
</dbReference>
<dbReference type="InterPro" id="IPR027417">
    <property type="entry name" value="P-loop_NTPase"/>
</dbReference>
<feature type="zinc finger region" description="C3H1-type" evidence="8">
    <location>
        <begin position="703"/>
        <end position="730"/>
    </location>
</feature>
<dbReference type="AlphaFoldDB" id="A0AAW1YCY7"/>
<dbReference type="InterPro" id="IPR011545">
    <property type="entry name" value="DEAD/DEAH_box_helicase_dom"/>
</dbReference>
<organism evidence="12 13">
    <name type="scientific">Rubus argutus</name>
    <name type="common">Southern blackberry</name>
    <dbReference type="NCBI Taxonomy" id="59490"/>
    <lineage>
        <taxon>Eukaryota</taxon>
        <taxon>Viridiplantae</taxon>
        <taxon>Streptophyta</taxon>
        <taxon>Embryophyta</taxon>
        <taxon>Tracheophyta</taxon>
        <taxon>Spermatophyta</taxon>
        <taxon>Magnoliopsida</taxon>
        <taxon>eudicotyledons</taxon>
        <taxon>Gunneridae</taxon>
        <taxon>Pentapetalae</taxon>
        <taxon>rosids</taxon>
        <taxon>fabids</taxon>
        <taxon>Rosales</taxon>
        <taxon>Rosaceae</taxon>
        <taxon>Rosoideae</taxon>
        <taxon>Rosoideae incertae sedis</taxon>
        <taxon>Rubus</taxon>
    </lineage>
</organism>
<keyword evidence="13" id="KW-1185">Reference proteome</keyword>
<dbReference type="EC" id="3.6.4.13" evidence="1"/>
<dbReference type="Pfam" id="PF00270">
    <property type="entry name" value="DEAD"/>
    <property type="match status" value="1"/>
</dbReference>
<evidence type="ECO:0000313" key="12">
    <source>
        <dbReference type="EMBL" id="KAK9945677.1"/>
    </source>
</evidence>
<dbReference type="GO" id="GO:0003724">
    <property type="term" value="F:RNA helicase activity"/>
    <property type="evidence" value="ECO:0007669"/>
    <property type="project" value="UniProtKB-EC"/>
</dbReference>
<keyword evidence="5" id="KW-0547">Nucleotide-binding</keyword>
<dbReference type="GO" id="GO:0016787">
    <property type="term" value="F:hydrolase activity"/>
    <property type="evidence" value="ECO:0007669"/>
    <property type="project" value="UniProtKB-KW"/>
</dbReference>
<accession>A0AAW1YCY7</accession>